<dbReference type="SMART" id="SM00220">
    <property type="entry name" value="S_TKc"/>
    <property type="match status" value="1"/>
</dbReference>
<feature type="compositionally biased region" description="Polar residues" evidence="8">
    <location>
        <begin position="1308"/>
        <end position="1323"/>
    </location>
</feature>
<dbReference type="GO" id="GO:0007165">
    <property type="term" value="P:signal transduction"/>
    <property type="evidence" value="ECO:0007669"/>
    <property type="project" value="TreeGrafter"/>
</dbReference>
<dbReference type="InterPro" id="IPR008271">
    <property type="entry name" value="Ser/Thr_kinase_AS"/>
</dbReference>
<feature type="domain" description="Protein kinase" evidence="9">
    <location>
        <begin position="538"/>
        <end position="823"/>
    </location>
</feature>
<feature type="compositionally biased region" description="Basic residues" evidence="8">
    <location>
        <begin position="1024"/>
        <end position="1040"/>
    </location>
</feature>
<dbReference type="InterPro" id="IPR000719">
    <property type="entry name" value="Prot_kinase_dom"/>
</dbReference>
<dbReference type="PROSITE" id="PS00108">
    <property type="entry name" value="PROTEIN_KINASE_ST"/>
    <property type="match status" value="1"/>
</dbReference>
<dbReference type="GO" id="GO:0030154">
    <property type="term" value="P:cell differentiation"/>
    <property type="evidence" value="ECO:0007669"/>
    <property type="project" value="TreeGrafter"/>
</dbReference>
<organism evidence="10 11">
    <name type="scientific">Strongyloides stercoralis</name>
    <name type="common">Threadworm</name>
    <dbReference type="NCBI Taxonomy" id="6248"/>
    <lineage>
        <taxon>Eukaryota</taxon>
        <taxon>Metazoa</taxon>
        <taxon>Ecdysozoa</taxon>
        <taxon>Nematoda</taxon>
        <taxon>Chromadorea</taxon>
        <taxon>Rhabditida</taxon>
        <taxon>Tylenchina</taxon>
        <taxon>Panagrolaimomorpha</taxon>
        <taxon>Strongyloidoidea</taxon>
        <taxon>Strongyloididae</taxon>
        <taxon>Strongyloides</taxon>
    </lineage>
</organism>
<evidence type="ECO:0000256" key="1">
    <source>
        <dbReference type="ARBA" id="ARBA00005527"/>
    </source>
</evidence>
<keyword evidence="6" id="KW-0067">ATP-binding</keyword>
<feature type="region of interest" description="Disordered" evidence="8">
    <location>
        <begin position="1024"/>
        <end position="1048"/>
    </location>
</feature>
<dbReference type="PROSITE" id="PS50011">
    <property type="entry name" value="PROTEIN_KINASE_DOM"/>
    <property type="match status" value="1"/>
</dbReference>
<dbReference type="GO" id="GO:0005634">
    <property type="term" value="C:nucleus"/>
    <property type="evidence" value="ECO:0007669"/>
    <property type="project" value="TreeGrafter"/>
</dbReference>
<feature type="region of interest" description="Disordered" evidence="8">
    <location>
        <begin position="137"/>
        <end position="157"/>
    </location>
</feature>
<dbReference type="InterPro" id="IPR011009">
    <property type="entry name" value="Kinase-like_dom_sf"/>
</dbReference>
<keyword evidence="5" id="KW-0418">Kinase</keyword>
<dbReference type="PANTHER" id="PTHR24057">
    <property type="entry name" value="GLYCOGEN SYNTHASE KINASE-3 ALPHA"/>
    <property type="match status" value="1"/>
</dbReference>
<name>A0AAF5CTB2_STRER</name>
<keyword evidence="2" id="KW-0723">Serine/threonine-protein kinase</keyword>
<evidence type="ECO:0000256" key="6">
    <source>
        <dbReference type="ARBA" id="ARBA00022840"/>
    </source>
</evidence>
<evidence type="ECO:0000256" key="3">
    <source>
        <dbReference type="ARBA" id="ARBA00022679"/>
    </source>
</evidence>
<feature type="compositionally biased region" description="Low complexity" evidence="8">
    <location>
        <begin position="138"/>
        <end position="149"/>
    </location>
</feature>
<feature type="region of interest" description="Disordered" evidence="8">
    <location>
        <begin position="1158"/>
        <end position="1187"/>
    </location>
</feature>
<dbReference type="PANTHER" id="PTHR24057:SF0">
    <property type="entry name" value="PROTEIN KINASE SHAGGY-RELATED"/>
    <property type="match status" value="1"/>
</dbReference>
<evidence type="ECO:0000313" key="11">
    <source>
        <dbReference type="WBParaSite" id="TCONS_00001456.p1"/>
    </source>
</evidence>
<keyword evidence="10" id="KW-1185">Reference proteome</keyword>
<feature type="region of interest" description="Disordered" evidence="8">
    <location>
        <begin position="1347"/>
        <end position="1374"/>
    </location>
</feature>
<feature type="region of interest" description="Disordered" evidence="8">
    <location>
        <begin position="1308"/>
        <end position="1335"/>
    </location>
</feature>
<dbReference type="GO" id="GO:0005524">
    <property type="term" value="F:ATP binding"/>
    <property type="evidence" value="ECO:0007669"/>
    <property type="project" value="UniProtKB-KW"/>
</dbReference>
<evidence type="ECO:0000256" key="2">
    <source>
        <dbReference type="ARBA" id="ARBA00022527"/>
    </source>
</evidence>
<dbReference type="SUPFAM" id="SSF56112">
    <property type="entry name" value="Protein kinase-like (PK-like)"/>
    <property type="match status" value="1"/>
</dbReference>
<dbReference type="AlphaFoldDB" id="A0AAF5CTB2"/>
<dbReference type="InterPro" id="IPR050591">
    <property type="entry name" value="GSK-3"/>
</dbReference>
<feature type="compositionally biased region" description="Polar residues" evidence="8">
    <location>
        <begin position="1363"/>
        <end position="1372"/>
    </location>
</feature>
<dbReference type="WBParaSite" id="TCONS_00001456.p1">
    <property type="protein sequence ID" value="TCONS_00001456.p1"/>
    <property type="gene ID" value="XLOC_001339"/>
</dbReference>
<dbReference type="GO" id="GO:0005737">
    <property type="term" value="C:cytoplasm"/>
    <property type="evidence" value="ECO:0007669"/>
    <property type="project" value="TreeGrafter"/>
</dbReference>
<accession>A0AAF5CTB2</accession>
<dbReference type="Proteomes" id="UP000035681">
    <property type="component" value="Unplaced"/>
</dbReference>
<proteinExistence type="inferred from homology"/>
<evidence type="ECO:0000256" key="8">
    <source>
        <dbReference type="SAM" id="MobiDB-lite"/>
    </source>
</evidence>
<evidence type="ECO:0000256" key="4">
    <source>
        <dbReference type="ARBA" id="ARBA00022741"/>
    </source>
</evidence>
<dbReference type="Pfam" id="PF00069">
    <property type="entry name" value="Pkinase"/>
    <property type="match status" value="1"/>
</dbReference>
<keyword evidence="7" id="KW-0175">Coiled coil</keyword>
<keyword evidence="4" id="KW-0547">Nucleotide-binding</keyword>
<dbReference type="GO" id="GO:0004674">
    <property type="term" value="F:protein serine/threonine kinase activity"/>
    <property type="evidence" value="ECO:0007669"/>
    <property type="project" value="UniProtKB-KW"/>
</dbReference>
<protein>
    <submittedName>
        <fullName evidence="11">Protein kinase domain-containing protein</fullName>
    </submittedName>
</protein>
<evidence type="ECO:0000256" key="7">
    <source>
        <dbReference type="SAM" id="Coils"/>
    </source>
</evidence>
<evidence type="ECO:0000259" key="9">
    <source>
        <dbReference type="PROSITE" id="PS50011"/>
    </source>
</evidence>
<sequence>MSSDFMGDKKHLNIPFFDPTKPPPNFNLFFDDGNLLNTPFAPPELKKSFGENVILKSLRRTSDVDNQLLTPKLISPVKAVFTSPIQPPPPPMPNLVPLPKPVTPQNVNPKPSNIKMDQIDKAFINKAIAPLELKQNCTSSTSTTPTTQSLHSAPPYENKSSKNCFFRYKTKQSVKKLSVPSSVPIPSLRQKAFNFGGNKMTFTNKEVPEKSLKPILRDTGNDYKYIQQNKYFDNALSTFQMICLEENKNEAIKTSLKAHHRILEYKECFVIMRLLKDSTSKLYKNIKNGLDKKYLIKELYDIIEERFKKQEFKSVTHPRISIVYNIVKEYEKIIENDDVEGVINDESEVKPFRQGSENIRQFLKEKNPKEVVAFYKKRNEDLDKGDKKYVNIKELIKLLKKRSSCDLYPYKQNDPLIAVIKKVREITKLGIIERLKVQKTLSSNEKDIIISENAEEESVNKQKGRKELLKLKEIVKEKEIQLLSSIISNSEGSDKIIVEHQTNNSNKILLTPYDNFIRIQKIFNDIKYETQFKDANNFKPLYKISEDGGTRMFYVMDRIDKKRCILKEYLNFGDNENLIIQFKSEIECLVKNRERMFEPILGFAINLRLNRLYIGYGINNNTLEKVVKDDNYVPDISFIRLISQQVIEGLYHLERIGIVHKDIKPGNIFVKSDNKQITIGNFHYCSFINEPNNLVYNDKSYNYRALEAYIEPLKLSHAIDMWGAGCVIYEMCTGGFPLFEGNTPLAVVGSIYKVIGAPSRELCHGYDKIPFYRYIHFAKTRPTKLNFSMQCLNPYLEDFFNKIFTHNSSGRIKPYDALFHPYLEDISIEGMKASEKWHMKYEKLKDHSLRFEKQVRYINLLISKLKEQQDRKKEVSEDLSKVMIEKMAQDTEEFLRLKSLNRKRKRLPDLLNILHKKRKVTQNDVQMVLQNMKIPRQLNVEKLIELYKGKDVFSIFVTKPLFRRILIRTGRISVPLAYEILARIEGGKMGLKDVRPGEKMKRKMLSIQASEKLRREKRLLKVKKLNKSKLKRSKKSSSHNKKVDVKKKLSDVRPKVRKLLRPKGHSQCKEKVTLQPFTGVKKTKLRKKPVFATPMLPKHSSGRHPKNSEFAIDKLITNKQKLKKERKMKVKSEGILDFPFEEVSLKKNDDVDKVEKNKEISKLSSSKNSEIKPNKSTKPFPQCLMPDDEPCSSKSIVKAKDKPWYEVKTTPSLPYDKAPKIYIPPDTQITPKRSFTSIQKQLKKISNKSSSHKSQTVKPLKIPPVLTPAERIQKLKAQTPLFSPPNMQQFSKPSPTITHLYNQLSNNKSSPALKSTDLINDSNPFRKDRLDRDTKKQSLTIKDRLFERITTPPKPPNLVFPKSQPSTENEGTIKNLLTVEKDKIQKKIDD</sequence>
<keyword evidence="3" id="KW-0808">Transferase</keyword>
<comment type="similarity">
    <text evidence="1">Belongs to the protein kinase superfamily. CMGC Ser/Thr protein kinase family. GSK-3 subfamily.</text>
</comment>
<evidence type="ECO:0000313" key="10">
    <source>
        <dbReference type="Proteomes" id="UP000035681"/>
    </source>
</evidence>
<reference evidence="11" key="1">
    <citation type="submission" date="2024-02" db="UniProtKB">
        <authorList>
            <consortium name="WormBaseParasite"/>
        </authorList>
    </citation>
    <scope>IDENTIFICATION</scope>
</reference>
<feature type="compositionally biased region" description="Basic and acidic residues" evidence="8">
    <location>
        <begin position="1324"/>
        <end position="1335"/>
    </location>
</feature>
<evidence type="ECO:0000256" key="5">
    <source>
        <dbReference type="ARBA" id="ARBA00022777"/>
    </source>
</evidence>
<feature type="coiled-coil region" evidence="7">
    <location>
        <begin position="858"/>
        <end position="885"/>
    </location>
</feature>
<dbReference type="Gene3D" id="1.10.510.10">
    <property type="entry name" value="Transferase(Phosphotransferase) domain 1"/>
    <property type="match status" value="1"/>
</dbReference>